<reference evidence="1 2" key="1">
    <citation type="submission" date="2017-05" db="EMBL/GenBank/DDBJ databases">
        <authorList>
            <person name="Varghese N."/>
            <person name="Submissions S."/>
        </authorList>
    </citation>
    <scope>NUCLEOTIDE SEQUENCE [LARGE SCALE GENOMIC DNA]</scope>
    <source>
        <strain evidence="1 2">DSM 21985</strain>
    </source>
</reference>
<dbReference type="AlphaFoldDB" id="A0A521BT58"/>
<keyword evidence="2" id="KW-1185">Reference proteome</keyword>
<evidence type="ECO:0000313" key="1">
    <source>
        <dbReference type="EMBL" id="SMO50245.1"/>
    </source>
</evidence>
<dbReference type="OrthoDB" id="5418284at2"/>
<proteinExistence type="predicted"/>
<name>A0A521BT58_9BACT</name>
<gene>
    <name evidence="1" type="ORF">SAMN06265219_10365</name>
</gene>
<dbReference type="RefSeq" id="WP_142453497.1">
    <property type="nucleotide sequence ID" value="NZ_FXTP01000003.1"/>
</dbReference>
<organism evidence="1 2">
    <name type="scientific">Gracilimonas mengyeensis</name>
    <dbReference type="NCBI Taxonomy" id="1302730"/>
    <lineage>
        <taxon>Bacteria</taxon>
        <taxon>Pseudomonadati</taxon>
        <taxon>Balneolota</taxon>
        <taxon>Balneolia</taxon>
        <taxon>Balneolales</taxon>
        <taxon>Balneolaceae</taxon>
        <taxon>Gracilimonas</taxon>
    </lineage>
</organism>
<dbReference type="EMBL" id="FXTP01000003">
    <property type="protein sequence ID" value="SMO50245.1"/>
    <property type="molecule type" value="Genomic_DNA"/>
</dbReference>
<protein>
    <submittedName>
        <fullName evidence="1">Uncharacterized protein</fullName>
    </submittedName>
</protein>
<dbReference type="Proteomes" id="UP000317557">
    <property type="component" value="Unassembled WGS sequence"/>
</dbReference>
<accession>A0A521BT58</accession>
<sequence>MKGKIRTSIVLLVVLMGMGTSLTSAQVIFQRPFGVAIDDLGWNEGRSLGDEGGGWRAGVRRDFDVRDYKPIVEVGQEAGVRFMGLFVLGEMDRLNVVSQIPTITKAGYDFDNSSNIDASQIEVMEYVKNNAAYLEFGIHGVGHEHWIDGVRKRAEWYNLEDNEPWPEADSRAHIEVFKQIMSQYGMGEEAGHSFPESFVPCAYGYYWNPDGAYSTGKLMHDNGVKYVNTDFTHIQELNPPAQATGGFDHGVLVIDRLNYGNPWYELASLPSVPIDSFRTDIIETHWPNWLAQDDFLQEEVNQQWINFFKKVQEHPEFYLAKNTEQFNSQWLYKRYTEIEEKEPGVVHIDNRNMPSVAYENDLLGNLVLSVKLKEGEHVQKAEVNGKSIPAYFEESGYGFMYLPELRRDTFTLTYQLGDNKSGIFVENTGTYNVYDVEESNKQLLIDLKVYGTQTIKLHMPNADQKREINAKNKQLLVKDVSVNKQGQVLEITLEGKDIQGSRDWLIIK</sequence>
<evidence type="ECO:0000313" key="2">
    <source>
        <dbReference type="Proteomes" id="UP000317557"/>
    </source>
</evidence>